<name>A0AAD8E7A3_DIPPU</name>
<feature type="signal peptide" evidence="1">
    <location>
        <begin position="1"/>
        <end position="17"/>
    </location>
</feature>
<comment type="caution">
    <text evidence="2">The sequence shown here is derived from an EMBL/GenBank/DDBJ whole genome shotgun (WGS) entry which is preliminary data.</text>
</comment>
<keyword evidence="1" id="KW-0732">Signal</keyword>
<organism evidence="2 3">
    <name type="scientific">Diploptera punctata</name>
    <name type="common">Pacific beetle cockroach</name>
    <dbReference type="NCBI Taxonomy" id="6984"/>
    <lineage>
        <taxon>Eukaryota</taxon>
        <taxon>Metazoa</taxon>
        <taxon>Ecdysozoa</taxon>
        <taxon>Arthropoda</taxon>
        <taxon>Hexapoda</taxon>
        <taxon>Insecta</taxon>
        <taxon>Pterygota</taxon>
        <taxon>Neoptera</taxon>
        <taxon>Polyneoptera</taxon>
        <taxon>Dictyoptera</taxon>
        <taxon>Blattodea</taxon>
        <taxon>Blaberoidea</taxon>
        <taxon>Blaberidae</taxon>
        <taxon>Diplopterinae</taxon>
        <taxon>Diploptera</taxon>
    </lineage>
</organism>
<dbReference type="Proteomes" id="UP001233999">
    <property type="component" value="Unassembled WGS sequence"/>
</dbReference>
<evidence type="ECO:0000256" key="1">
    <source>
        <dbReference type="SAM" id="SignalP"/>
    </source>
</evidence>
<sequence>RFCALLVSLPLVLYVKYLLLIDEEDNYNKRTQIKNIYCTSYDCGYFRQHDLLPDFLAGAIKPRIYIVYAYKYAYTSNTYNLDQFKVYLCICIARSQGGYQGILYCLQLLIKLTCGFSNEIKGEDTSPYVVRRSTHQICNSYSVTHHIQYSMKICYNFINGALCFPHKLPCLRTL</sequence>
<feature type="chain" id="PRO_5042288437" evidence="1">
    <location>
        <begin position="18"/>
        <end position="174"/>
    </location>
</feature>
<feature type="non-terminal residue" evidence="2">
    <location>
        <position position="1"/>
    </location>
</feature>
<dbReference type="AlphaFoldDB" id="A0AAD8E7A3"/>
<gene>
    <name evidence="2" type="ORF">L9F63_024502</name>
</gene>
<evidence type="ECO:0000313" key="2">
    <source>
        <dbReference type="EMBL" id="KAJ9579389.1"/>
    </source>
</evidence>
<proteinExistence type="predicted"/>
<feature type="non-terminal residue" evidence="2">
    <location>
        <position position="174"/>
    </location>
</feature>
<protein>
    <submittedName>
        <fullName evidence="2">Uncharacterized protein</fullName>
    </submittedName>
</protein>
<reference evidence="2" key="1">
    <citation type="journal article" date="2023" name="IScience">
        <title>Live-bearing cockroach genome reveals convergent evolutionary mechanisms linked to viviparity in insects and beyond.</title>
        <authorList>
            <person name="Fouks B."/>
            <person name="Harrison M.C."/>
            <person name="Mikhailova A.A."/>
            <person name="Marchal E."/>
            <person name="English S."/>
            <person name="Carruthers M."/>
            <person name="Jennings E.C."/>
            <person name="Chiamaka E.L."/>
            <person name="Frigard R.A."/>
            <person name="Pippel M."/>
            <person name="Attardo G.M."/>
            <person name="Benoit J.B."/>
            <person name="Bornberg-Bauer E."/>
            <person name="Tobe S.S."/>
        </authorList>
    </citation>
    <scope>NUCLEOTIDE SEQUENCE</scope>
    <source>
        <strain evidence="2">Stay&amp;Tobe</strain>
    </source>
</reference>
<evidence type="ECO:0000313" key="3">
    <source>
        <dbReference type="Proteomes" id="UP001233999"/>
    </source>
</evidence>
<reference evidence="2" key="2">
    <citation type="submission" date="2023-05" db="EMBL/GenBank/DDBJ databases">
        <authorList>
            <person name="Fouks B."/>
        </authorList>
    </citation>
    <scope>NUCLEOTIDE SEQUENCE</scope>
    <source>
        <strain evidence="2">Stay&amp;Tobe</strain>
        <tissue evidence="2">Testes</tissue>
    </source>
</reference>
<accession>A0AAD8E7A3</accession>
<keyword evidence="3" id="KW-1185">Reference proteome</keyword>
<dbReference type="EMBL" id="JASPKZ010008452">
    <property type="protein sequence ID" value="KAJ9579389.1"/>
    <property type="molecule type" value="Genomic_DNA"/>
</dbReference>